<dbReference type="InterPro" id="IPR000305">
    <property type="entry name" value="GIY-YIG_endonuc"/>
</dbReference>
<gene>
    <name evidence="3" type="ORF">UT77_C0004G0100</name>
</gene>
<dbReference type="EMBL" id="LBYB01000004">
    <property type="protein sequence ID" value="KKR42116.1"/>
    <property type="molecule type" value="Genomic_DNA"/>
</dbReference>
<organism evidence="3 4">
    <name type="scientific">Candidatus Daviesbacteria bacterium GW2011_GWC2_40_12</name>
    <dbReference type="NCBI Taxonomy" id="1618431"/>
    <lineage>
        <taxon>Bacteria</taxon>
        <taxon>Candidatus Daviesiibacteriota</taxon>
    </lineage>
</organism>
<dbReference type="Proteomes" id="UP000034881">
    <property type="component" value="Unassembled WGS sequence"/>
</dbReference>
<dbReference type="PANTHER" id="PTHR34477:SF5">
    <property type="entry name" value="BSL5627 PROTEIN"/>
    <property type="match status" value="1"/>
</dbReference>
<reference evidence="3 4" key="1">
    <citation type="journal article" date="2015" name="Nature">
        <title>rRNA introns, odd ribosomes, and small enigmatic genomes across a large radiation of phyla.</title>
        <authorList>
            <person name="Brown C.T."/>
            <person name="Hug L.A."/>
            <person name="Thomas B.C."/>
            <person name="Sharon I."/>
            <person name="Castelle C.J."/>
            <person name="Singh A."/>
            <person name="Wilkins M.J."/>
            <person name="Williams K.H."/>
            <person name="Banfield J.F."/>
        </authorList>
    </citation>
    <scope>NUCLEOTIDE SEQUENCE [LARGE SCALE GENOMIC DNA]</scope>
</reference>
<evidence type="ECO:0000313" key="3">
    <source>
        <dbReference type="EMBL" id="KKR42116.1"/>
    </source>
</evidence>
<feature type="domain" description="GIY-YIG" evidence="2">
    <location>
        <begin position="2"/>
        <end position="78"/>
    </location>
</feature>
<proteinExistence type="inferred from homology"/>
<name>A0A0G0QXI6_9BACT</name>
<evidence type="ECO:0000313" key="4">
    <source>
        <dbReference type="Proteomes" id="UP000034881"/>
    </source>
</evidence>
<sequence>MRYSYVYILTNEINTVLYIGVTDNLIKRIYQHKMKVVSGFTSKYNVNKLVYYEIYEDIIEAIKREKQLKNWHREWKINLIKRNNPDFNDLHDSLL</sequence>
<dbReference type="PROSITE" id="PS50164">
    <property type="entry name" value="GIY_YIG"/>
    <property type="match status" value="1"/>
</dbReference>
<dbReference type="SMART" id="SM00465">
    <property type="entry name" value="GIYc"/>
    <property type="match status" value="1"/>
</dbReference>
<protein>
    <submittedName>
        <fullName evidence="3">Excinuclease ABC C subunit domain protein</fullName>
    </submittedName>
</protein>
<dbReference type="SUPFAM" id="SSF82771">
    <property type="entry name" value="GIY-YIG endonuclease"/>
    <property type="match status" value="1"/>
</dbReference>
<dbReference type="PANTHER" id="PTHR34477">
    <property type="entry name" value="UPF0213 PROTEIN YHBQ"/>
    <property type="match status" value="1"/>
</dbReference>
<dbReference type="Pfam" id="PF01541">
    <property type="entry name" value="GIY-YIG"/>
    <property type="match status" value="1"/>
</dbReference>
<dbReference type="CDD" id="cd10448">
    <property type="entry name" value="GIY-YIG_unchar_3"/>
    <property type="match status" value="1"/>
</dbReference>
<comment type="similarity">
    <text evidence="1">Belongs to the UPF0213 family.</text>
</comment>
<dbReference type="InterPro" id="IPR050190">
    <property type="entry name" value="UPF0213_domain"/>
</dbReference>
<dbReference type="Gene3D" id="3.40.1440.10">
    <property type="entry name" value="GIY-YIG endonuclease"/>
    <property type="match status" value="1"/>
</dbReference>
<evidence type="ECO:0000256" key="1">
    <source>
        <dbReference type="ARBA" id="ARBA00007435"/>
    </source>
</evidence>
<evidence type="ECO:0000259" key="2">
    <source>
        <dbReference type="PROSITE" id="PS50164"/>
    </source>
</evidence>
<comment type="caution">
    <text evidence="3">The sequence shown here is derived from an EMBL/GenBank/DDBJ whole genome shotgun (WGS) entry which is preliminary data.</text>
</comment>
<dbReference type="InterPro" id="IPR035901">
    <property type="entry name" value="GIY-YIG_endonuc_sf"/>
</dbReference>
<dbReference type="PATRIC" id="fig|1618431.3.peg.667"/>
<dbReference type="AlphaFoldDB" id="A0A0G0QXI6"/>
<accession>A0A0G0QXI6</accession>